<dbReference type="PANTHER" id="PTHR11468:SF3">
    <property type="entry name" value="GLYCOGEN PHOSPHORYLASE, LIVER FORM"/>
    <property type="match status" value="1"/>
</dbReference>
<dbReference type="PROSITE" id="PS00102">
    <property type="entry name" value="PHOSPHORYLASE"/>
    <property type="match status" value="1"/>
</dbReference>
<evidence type="ECO:0000256" key="7">
    <source>
        <dbReference type="ARBA" id="ARBA00022898"/>
    </source>
</evidence>
<comment type="similarity">
    <text evidence="3 11">Belongs to the glycogen phosphorylase family.</text>
</comment>
<evidence type="ECO:0000313" key="12">
    <source>
        <dbReference type="EMBL" id="ABK99847.1"/>
    </source>
</evidence>
<dbReference type="RefSeq" id="WP_011736108.1">
    <property type="nucleotide sequence ID" value="NC_008609.1"/>
</dbReference>
<keyword evidence="7 10" id="KW-0663">Pyridoxal phosphate</keyword>
<gene>
    <name evidence="12" type="ordered locus">Ppro_2240</name>
</gene>
<dbReference type="STRING" id="338966.Ppro_2240"/>
<dbReference type="CDD" id="cd04300">
    <property type="entry name" value="GT35_Glycogen_Phosphorylase"/>
    <property type="match status" value="1"/>
</dbReference>
<comment type="cofactor">
    <cofactor evidence="2 11">
        <name>pyridoxal 5'-phosphate</name>
        <dbReference type="ChEBI" id="CHEBI:597326"/>
    </cofactor>
</comment>
<dbReference type="GO" id="GO:0005980">
    <property type="term" value="P:glycogen catabolic process"/>
    <property type="evidence" value="ECO:0007669"/>
    <property type="project" value="TreeGrafter"/>
</dbReference>
<dbReference type="CAZy" id="GT35">
    <property type="family name" value="Glycosyltransferase Family 35"/>
</dbReference>
<comment type="function">
    <text evidence="9">Phosphorylase is an important allosteric enzyme in carbohydrate metabolism. Enzymes from different sources differ in their regulatory mechanisms and in their natural substrates. However, all known phosphorylases share catalytic and structural properties.</text>
</comment>
<dbReference type="FunFam" id="3.40.50.2000:FF:000002">
    <property type="entry name" value="Alpha-1,4 glucan phosphorylase"/>
    <property type="match status" value="1"/>
</dbReference>
<keyword evidence="4" id="KW-0597">Phosphoprotein</keyword>
<dbReference type="InterPro" id="IPR011833">
    <property type="entry name" value="Glycg_phsphrylas"/>
</dbReference>
<evidence type="ECO:0000256" key="2">
    <source>
        <dbReference type="ARBA" id="ARBA00001933"/>
    </source>
</evidence>
<name>A1AR77_PELPD</name>
<dbReference type="OrthoDB" id="7229284at2"/>
<evidence type="ECO:0000256" key="8">
    <source>
        <dbReference type="ARBA" id="ARBA00023277"/>
    </source>
</evidence>
<keyword evidence="8 11" id="KW-0119">Carbohydrate metabolism</keyword>
<comment type="function">
    <text evidence="11">Allosteric enzyme that catalyzes the rate-limiting step in glycogen catabolism, the phosphorolytic cleavage of glycogen to produce glucose-1-phosphate, and plays a central role in maintaining cellular and organismal glucose homeostasis.</text>
</comment>
<dbReference type="NCBIfam" id="TIGR02093">
    <property type="entry name" value="P_ylase"/>
    <property type="match status" value="1"/>
</dbReference>
<dbReference type="Proteomes" id="UP000006732">
    <property type="component" value="Chromosome"/>
</dbReference>
<dbReference type="HOGENOM" id="CLU_010198_1_1_7"/>
<dbReference type="EC" id="2.4.1.1" evidence="11"/>
<evidence type="ECO:0000256" key="3">
    <source>
        <dbReference type="ARBA" id="ARBA00006047"/>
    </source>
</evidence>
<dbReference type="GO" id="GO:0030170">
    <property type="term" value="F:pyridoxal phosphate binding"/>
    <property type="evidence" value="ECO:0007669"/>
    <property type="project" value="InterPro"/>
</dbReference>
<dbReference type="eggNOG" id="COG0058">
    <property type="taxonomic scope" value="Bacteria"/>
</dbReference>
<accession>A1AR77</accession>
<dbReference type="GO" id="GO:0005737">
    <property type="term" value="C:cytoplasm"/>
    <property type="evidence" value="ECO:0007669"/>
    <property type="project" value="TreeGrafter"/>
</dbReference>
<dbReference type="EMBL" id="CP000482">
    <property type="protein sequence ID" value="ABK99847.1"/>
    <property type="molecule type" value="Genomic_DNA"/>
</dbReference>
<dbReference type="PANTHER" id="PTHR11468">
    <property type="entry name" value="GLYCOGEN PHOSPHORYLASE"/>
    <property type="match status" value="1"/>
</dbReference>
<keyword evidence="13" id="KW-1185">Reference proteome</keyword>
<evidence type="ECO:0000256" key="4">
    <source>
        <dbReference type="ARBA" id="ARBA00022553"/>
    </source>
</evidence>
<sequence length="829" mass="94994">MNAPDNSTQADAKPTPSDLQRSFLRHLKHTIVKDKYSATPADLYLALAYAVRDMLAERWLETQQAYYRNNAKRVYYISMEFLMGRTLGNSLINLGIMEEWEGALKQLGIDATDLQESEWDAGLGNGGLGRLAACFLDSLATMSLPAYGYGIRFEYGMFFQKIVDGGQYETPDNWLRYGNPWEFGRQEHLHKIRYHGRVTEYRDEEGMQRHDWVDTHDVMAMAYDVPVPGYGNETVNTLRLWSAKSTRDFELSFFNQGNYIGAVESKMRTENISKVLYPADHMAEGKELRLRQEYFLSSATVQDIFYRFSKKHGDVSILPTKVAIQLNDTHPTLAIPELVRILLDEKLLAWDDAWKISVETFAYTNHTVLPEALETWPVRILENILPRHLQIIYQINDHFLREVASRFPDDMERLRRMSIVAEEGEKHIRMAHLAIVGSHSVNGVSALHSQILKDDLFHDFYEMWPERFNNKTNGITQRRWLKHANRWLADLVSSRIGHGWITDLGELARLRELADDREFQQQWIEVKQANKRHLADLILRDTGVRVSADSLFDCQTKRIHEYKRQLLNVLHVITRYNRIKATPGCAITPRTVIFSGKAAPSYFMAKLIIQLITAVGAVVNNDPAIHGLLKVVFMPNYNVSLAECIFPAADLSEQISTAGTEASGTGNMKYALNGALTIGTLDGANIEIMEEVGRDNIFIFGLTSKQVTHLKRAGYHPRDHYLSDPELKQALDMIAGGTFSPDDPDRFRPISDNLLANDHYLLLADYASYITSQEQVDRLYQEPYEWARRSILNTAGMGKFSSDRTIAEYAREIWNIQPEIIRPTRRFNI</sequence>
<dbReference type="Pfam" id="PF00343">
    <property type="entry name" value="Phosphorylase"/>
    <property type="match status" value="1"/>
</dbReference>
<keyword evidence="6 11" id="KW-0808">Transferase</keyword>
<comment type="catalytic activity">
    <reaction evidence="1 11">
        <text>[(1-&gt;4)-alpha-D-glucosyl](n) + phosphate = [(1-&gt;4)-alpha-D-glucosyl](n-1) + alpha-D-glucose 1-phosphate</text>
        <dbReference type="Rhea" id="RHEA:41732"/>
        <dbReference type="Rhea" id="RHEA-COMP:9584"/>
        <dbReference type="Rhea" id="RHEA-COMP:9586"/>
        <dbReference type="ChEBI" id="CHEBI:15444"/>
        <dbReference type="ChEBI" id="CHEBI:43474"/>
        <dbReference type="ChEBI" id="CHEBI:58601"/>
        <dbReference type="EC" id="2.4.1.1"/>
    </reaction>
</comment>
<keyword evidence="5 11" id="KW-0328">Glycosyltransferase</keyword>
<dbReference type="FunFam" id="3.40.50.2000:FF:000197">
    <property type="entry name" value="Alpha-1,4 glucan phosphorylase"/>
    <property type="match status" value="1"/>
</dbReference>
<evidence type="ECO:0000313" key="13">
    <source>
        <dbReference type="Proteomes" id="UP000006732"/>
    </source>
</evidence>
<dbReference type="PIRSF" id="PIRSF000460">
    <property type="entry name" value="Pprylas_GlgP"/>
    <property type="match status" value="1"/>
</dbReference>
<reference evidence="12 13" key="1">
    <citation type="submission" date="2006-10" db="EMBL/GenBank/DDBJ databases">
        <title>Complete sequence of chromosome of Pelobacter propionicus DSM 2379.</title>
        <authorList>
            <consortium name="US DOE Joint Genome Institute"/>
            <person name="Copeland A."/>
            <person name="Lucas S."/>
            <person name="Lapidus A."/>
            <person name="Barry K."/>
            <person name="Detter J.C."/>
            <person name="Glavina del Rio T."/>
            <person name="Hammon N."/>
            <person name="Israni S."/>
            <person name="Dalin E."/>
            <person name="Tice H."/>
            <person name="Pitluck S."/>
            <person name="Saunders E."/>
            <person name="Brettin T."/>
            <person name="Bruce D."/>
            <person name="Han C."/>
            <person name="Tapia R."/>
            <person name="Schmutz J."/>
            <person name="Larimer F."/>
            <person name="Land M."/>
            <person name="Hauser L."/>
            <person name="Kyrpides N."/>
            <person name="Kim E."/>
            <person name="Lovley D."/>
            <person name="Richardson P."/>
        </authorList>
    </citation>
    <scope>NUCLEOTIDE SEQUENCE [LARGE SCALE GENOMIC DNA]</scope>
    <source>
        <strain evidence="13">DSM 2379 / NBRC 103807 / OttBd1</strain>
    </source>
</reference>
<dbReference type="InterPro" id="IPR000811">
    <property type="entry name" value="Glyco_trans_35"/>
</dbReference>
<dbReference type="SUPFAM" id="SSF53756">
    <property type="entry name" value="UDP-Glycosyltransferase/glycogen phosphorylase"/>
    <property type="match status" value="1"/>
</dbReference>
<dbReference type="AlphaFoldDB" id="A1AR77"/>
<evidence type="ECO:0000256" key="10">
    <source>
        <dbReference type="PIRSR" id="PIRSR000460-1"/>
    </source>
</evidence>
<feature type="modified residue" description="N6-(pyridoxal phosphate)lysine" evidence="10">
    <location>
        <position position="669"/>
    </location>
</feature>
<dbReference type="Gene3D" id="3.40.50.2000">
    <property type="entry name" value="Glycogen Phosphorylase B"/>
    <property type="match status" value="2"/>
</dbReference>
<dbReference type="GO" id="GO:0008184">
    <property type="term" value="F:glycogen phosphorylase activity"/>
    <property type="evidence" value="ECO:0007669"/>
    <property type="project" value="InterPro"/>
</dbReference>
<evidence type="ECO:0000256" key="11">
    <source>
        <dbReference type="RuleBase" id="RU000587"/>
    </source>
</evidence>
<evidence type="ECO:0000256" key="5">
    <source>
        <dbReference type="ARBA" id="ARBA00022676"/>
    </source>
</evidence>
<protein>
    <recommendedName>
        <fullName evidence="11">Alpha-1,4 glucan phosphorylase</fullName>
        <ecNumber evidence="11">2.4.1.1</ecNumber>
    </recommendedName>
</protein>
<organism evidence="12 13">
    <name type="scientific">Pelobacter propionicus (strain DSM 2379 / NBRC 103807 / OttBd1)</name>
    <dbReference type="NCBI Taxonomy" id="338966"/>
    <lineage>
        <taxon>Bacteria</taxon>
        <taxon>Pseudomonadati</taxon>
        <taxon>Thermodesulfobacteriota</taxon>
        <taxon>Desulfuromonadia</taxon>
        <taxon>Desulfuromonadales</taxon>
        <taxon>Desulfuromonadaceae</taxon>
        <taxon>Pelobacter</taxon>
    </lineage>
</organism>
<evidence type="ECO:0000256" key="1">
    <source>
        <dbReference type="ARBA" id="ARBA00001275"/>
    </source>
</evidence>
<dbReference type="KEGG" id="ppd:Ppro_2240"/>
<evidence type="ECO:0000256" key="9">
    <source>
        <dbReference type="ARBA" id="ARBA00025174"/>
    </source>
</evidence>
<proteinExistence type="inferred from homology"/>
<evidence type="ECO:0000256" key="6">
    <source>
        <dbReference type="ARBA" id="ARBA00022679"/>
    </source>
</evidence>
<dbReference type="InterPro" id="IPR035090">
    <property type="entry name" value="Pyridoxal_P_attach_site"/>
</dbReference>